<keyword evidence="3" id="KW-0687">Ribonucleoprotein</keyword>
<evidence type="ECO:0000313" key="6">
    <source>
        <dbReference type="EMBL" id="ARK30289.1"/>
    </source>
</evidence>
<dbReference type="PANTHER" id="PTHR10724">
    <property type="entry name" value="30S RIBOSOMAL PROTEIN S1"/>
    <property type="match status" value="1"/>
</dbReference>
<keyword evidence="2" id="KW-0689">Ribosomal protein</keyword>
<dbReference type="PANTHER" id="PTHR10724:SF7">
    <property type="entry name" value="SMALL RIBOSOMAL SUBUNIT PROTEIN BS1C"/>
    <property type="match status" value="1"/>
</dbReference>
<protein>
    <recommendedName>
        <fullName evidence="5">S1 motif domain-containing protein</fullName>
    </recommendedName>
</protein>
<feature type="region of interest" description="Disordered" evidence="4">
    <location>
        <begin position="362"/>
        <end position="384"/>
    </location>
</feature>
<dbReference type="Proteomes" id="UP000193006">
    <property type="component" value="Chromosome"/>
</dbReference>
<dbReference type="GO" id="GO:0005840">
    <property type="term" value="C:ribosome"/>
    <property type="evidence" value="ECO:0007669"/>
    <property type="project" value="UniProtKB-KW"/>
</dbReference>
<dbReference type="SUPFAM" id="SSF50249">
    <property type="entry name" value="Nucleic acid-binding proteins"/>
    <property type="match status" value="4"/>
</dbReference>
<dbReference type="CDD" id="cd05688">
    <property type="entry name" value="S1_RPS1_repeat_ec3"/>
    <property type="match status" value="1"/>
</dbReference>
<evidence type="ECO:0000256" key="2">
    <source>
        <dbReference type="ARBA" id="ARBA00022980"/>
    </source>
</evidence>
<feature type="domain" description="S1 motif" evidence="5">
    <location>
        <begin position="18"/>
        <end position="85"/>
    </location>
</feature>
<dbReference type="Gene3D" id="2.40.50.140">
    <property type="entry name" value="Nucleic acid-binding proteins"/>
    <property type="match status" value="4"/>
</dbReference>
<dbReference type="FunFam" id="2.40.50.140:FF:000051">
    <property type="entry name" value="RNA-binding transcriptional accessory protein"/>
    <property type="match status" value="2"/>
</dbReference>
<dbReference type="PRINTS" id="PR00681">
    <property type="entry name" value="RIBOSOMALS1"/>
</dbReference>
<dbReference type="AlphaFoldDB" id="A0A1X9M9Z7"/>
<dbReference type="InterPro" id="IPR050437">
    <property type="entry name" value="Ribos_protein_bS1-like"/>
</dbReference>
<name>A0A1X9M9Z7_9BACI</name>
<keyword evidence="7" id="KW-1185">Reference proteome</keyword>
<dbReference type="KEGG" id="bkw:BkAM31D_10895"/>
<feature type="domain" description="S1 motif" evidence="5">
    <location>
        <begin position="274"/>
        <end position="343"/>
    </location>
</feature>
<feature type="domain" description="S1 motif" evidence="5">
    <location>
        <begin position="103"/>
        <end position="168"/>
    </location>
</feature>
<dbReference type="GO" id="GO:0003729">
    <property type="term" value="F:mRNA binding"/>
    <property type="evidence" value="ECO:0007669"/>
    <property type="project" value="TreeGrafter"/>
</dbReference>
<comment type="similarity">
    <text evidence="1">Belongs to the bacterial ribosomal protein bS1 family.</text>
</comment>
<proteinExistence type="inferred from homology"/>
<dbReference type="SMART" id="SM00316">
    <property type="entry name" value="S1"/>
    <property type="match status" value="4"/>
</dbReference>
<evidence type="ECO:0000256" key="1">
    <source>
        <dbReference type="ARBA" id="ARBA00006767"/>
    </source>
</evidence>
<dbReference type="InterPro" id="IPR012340">
    <property type="entry name" value="NA-bd_OB-fold"/>
</dbReference>
<dbReference type="GO" id="GO:0006412">
    <property type="term" value="P:translation"/>
    <property type="evidence" value="ECO:0007669"/>
    <property type="project" value="TreeGrafter"/>
</dbReference>
<feature type="domain" description="S1 motif" evidence="5">
    <location>
        <begin position="189"/>
        <end position="257"/>
    </location>
</feature>
<dbReference type="PROSITE" id="PS50126">
    <property type="entry name" value="S1"/>
    <property type="match status" value="4"/>
</dbReference>
<accession>A0A1X9M9Z7</accession>
<dbReference type="CDD" id="cd05687">
    <property type="entry name" value="S1_RPS1_repeat_ec1_hs1"/>
    <property type="match status" value="1"/>
</dbReference>
<dbReference type="GO" id="GO:0003735">
    <property type="term" value="F:structural constituent of ribosome"/>
    <property type="evidence" value="ECO:0007669"/>
    <property type="project" value="TreeGrafter"/>
</dbReference>
<evidence type="ECO:0000313" key="7">
    <source>
        <dbReference type="Proteomes" id="UP000193006"/>
    </source>
</evidence>
<dbReference type="EMBL" id="CP020814">
    <property type="protein sequence ID" value="ARK30289.1"/>
    <property type="molecule type" value="Genomic_DNA"/>
</dbReference>
<dbReference type="GO" id="GO:0005737">
    <property type="term" value="C:cytoplasm"/>
    <property type="evidence" value="ECO:0007669"/>
    <property type="project" value="UniProtKB-ARBA"/>
</dbReference>
<dbReference type="GO" id="GO:1990904">
    <property type="term" value="C:ribonucleoprotein complex"/>
    <property type="evidence" value="ECO:0007669"/>
    <property type="project" value="UniProtKB-KW"/>
</dbReference>
<gene>
    <name evidence="6" type="ORF">BkAM31D_10895</name>
</gene>
<dbReference type="InterPro" id="IPR003029">
    <property type="entry name" value="S1_domain"/>
</dbReference>
<evidence type="ECO:0000259" key="5">
    <source>
        <dbReference type="PROSITE" id="PS50126"/>
    </source>
</evidence>
<dbReference type="RefSeq" id="WP_066151535.1">
    <property type="nucleotide sequence ID" value="NZ_CP020814.1"/>
</dbReference>
<sequence length="384" mass="42288">MVEEMNNEVTKMKSFAVGEIVTGKVTKVEDKQAFVDVGFKVDGIVPISELSSLHVEKVSDVLSVDDELELKVLKSEDDELILSKRAVQAEKAWDELQKAFESGDILEAEVADVVKGGLVVDVGVRGFIPASLVERHFVEDFSDYKGKTLRLKVTEIDKANNKLILSQRAVLDQEVENKKKSVLKSLKAGDVVEGKVQRLTDFGAFIDVGGVDGLVHISQLAHHRVEKTSDVVKEGDTVKVKVLSVDQDSERVSLSIKDTQPGPWELFTNQVSAGDVLEGTVRRLVSFGAFVELAPGVEGLVHISQIANRHIGTPSEVLTEGEKVQVKVLDVNLEEKRVSLSIRELIEEETVDEDYKAYEASKEEEQGGFSLGDMIGDQLKKYKS</sequence>
<evidence type="ECO:0000256" key="4">
    <source>
        <dbReference type="SAM" id="MobiDB-lite"/>
    </source>
</evidence>
<dbReference type="NCBIfam" id="NF005208">
    <property type="entry name" value="PRK06676.1"/>
    <property type="match status" value="1"/>
</dbReference>
<dbReference type="Pfam" id="PF00575">
    <property type="entry name" value="S1"/>
    <property type="match status" value="4"/>
</dbReference>
<dbReference type="STRING" id="199441.BkAM31D_10895"/>
<reference evidence="6 7" key="1">
    <citation type="submission" date="2017-04" db="EMBL/GenBank/DDBJ databases">
        <title>Bacillus krulwichiae AM31D Genome sequencing and assembly.</title>
        <authorList>
            <person name="Krulwich T.A."/>
            <person name="Anastor L."/>
            <person name="Ehrlich R."/>
            <person name="Ehrlich G.D."/>
            <person name="Janto B."/>
        </authorList>
    </citation>
    <scope>NUCLEOTIDE SEQUENCE [LARGE SCALE GENOMIC DNA]</scope>
    <source>
        <strain evidence="6 7">AM31D</strain>
    </source>
</reference>
<evidence type="ECO:0000256" key="3">
    <source>
        <dbReference type="ARBA" id="ARBA00023274"/>
    </source>
</evidence>
<dbReference type="InterPro" id="IPR035104">
    <property type="entry name" value="Ribosomal_protein_S1-like"/>
</dbReference>
<dbReference type="CDD" id="cd04465">
    <property type="entry name" value="S1_RPS1_repeat_ec2_hs2"/>
    <property type="match status" value="1"/>
</dbReference>
<organism evidence="6 7">
    <name type="scientific">Halalkalibacter krulwichiae</name>
    <dbReference type="NCBI Taxonomy" id="199441"/>
    <lineage>
        <taxon>Bacteria</taxon>
        <taxon>Bacillati</taxon>
        <taxon>Bacillota</taxon>
        <taxon>Bacilli</taxon>
        <taxon>Bacillales</taxon>
        <taxon>Bacillaceae</taxon>
        <taxon>Halalkalibacter</taxon>
    </lineage>
</organism>